<keyword evidence="1" id="KW-0175">Coiled coil</keyword>
<feature type="region of interest" description="Disordered" evidence="2">
    <location>
        <begin position="237"/>
        <end position="301"/>
    </location>
</feature>
<evidence type="ECO:0000256" key="1">
    <source>
        <dbReference type="SAM" id="Coils"/>
    </source>
</evidence>
<dbReference type="OrthoDB" id="6431559at2759"/>
<dbReference type="GO" id="GO:0034243">
    <property type="term" value="P:regulation of transcription elongation by RNA polymerase II"/>
    <property type="evidence" value="ECO:0007669"/>
    <property type="project" value="InterPro"/>
</dbReference>
<dbReference type="GO" id="GO:0003714">
    <property type="term" value="F:transcription corepressor activity"/>
    <property type="evidence" value="ECO:0007669"/>
    <property type="project" value="InterPro"/>
</dbReference>
<evidence type="ECO:0000256" key="2">
    <source>
        <dbReference type="SAM" id="MobiDB-lite"/>
    </source>
</evidence>
<proteinExistence type="predicted"/>
<feature type="compositionally biased region" description="Basic residues" evidence="2">
    <location>
        <begin position="274"/>
        <end position="284"/>
    </location>
</feature>
<organism evidence="3 4">
    <name type="scientific">Sarcoptes scabiei</name>
    <name type="common">Itch mite</name>
    <name type="synonym">Acarus scabiei</name>
    <dbReference type="NCBI Taxonomy" id="52283"/>
    <lineage>
        <taxon>Eukaryota</taxon>
        <taxon>Metazoa</taxon>
        <taxon>Ecdysozoa</taxon>
        <taxon>Arthropoda</taxon>
        <taxon>Chelicerata</taxon>
        <taxon>Arachnida</taxon>
        <taxon>Acari</taxon>
        <taxon>Acariformes</taxon>
        <taxon>Sarcoptiformes</taxon>
        <taxon>Astigmata</taxon>
        <taxon>Psoroptidia</taxon>
        <taxon>Sarcoptoidea</taxon>
        <taxon>Sarcoptidae</taxon>
        <taxon>Sarcoptinae</taxon>
        <taxon>Sarcoptes</taxon>
    </lineage>
</organism>
<feature type="compositionally biased region" description="Polar residues" evidence="2">
    <location>
        <begin position="449"/>
        <end position="466"/>
    </location>
</feature>
<dbReference type="InterPro" id="IPR047269">
    <property type="entry name" value="ZMY11"/>
</dbReference>
<reference evidence="3 4" key="1">
    <citation type="journal article" date="2015" name="Parasit. Vectors">
        <title>Draft genome of the scabies mite.</title>
        <authorList>
            <person name="Rider S.D.Jr."/>
            <person name="Morgan M.S."/>
            <person name="Arlian L.G."/>
        </authorList>
    </citation>
    <scope>NUCLEOTIDE SEQUENCE [LARGE SCALE GENOMIC DNA]</scope>
    <source>
        <strain evidence="3">Arlian Lab</strain>
    </source>
</reference>
<evidence type="ECO:0000313" key="4">
    <source>
        <dbReference type="Proteomes" id="UP000616769"/>
    </source>
</evidence>
<accession>A0A132A4V8</accession>
<dbReference type="Gene3D" id="2.30.30.140">
    <property type="match status" value="1"/>
</dbReference>
<name>A0A132A4V8_SARSC</name>
<dbReference type="InterPro" id="IPR047268">
    <property type="entry name" value="PWWP_BS69"/>
</dbReference>
<dbReference type="GO" id="GO:0009966">
    <property type="term" value="P:regulation of signal transduction"/>
    <property type="evidence" value="ECO:0007669"/>
    <property type="project" value="TreeGrafter"/>
</dbReference>
<protein>
    <submittedName>
        <fullName evidence="3">PWWP domain containing protein</fullName>
    </submittedName>
</protein>
<dbReference type="Proteomes" id="UP000616769">
    <property type="component" value="Unassembled WGS sequence"/>
</dbReference>
<dbReference type="AlphaFoldDB" id="A0A132A4V8"/>
<dbReference type="PANTHER" id="PTHR46379">
    <property type="entry name" value="ZINC FINGER MYND DOMAIN-CONTAINING"/>
    <property type="match status" value="1"/>
</dbReference>
<gene>
    <name evidence="3" type="ORF">QR98_0041210</name>
</gene>
<evidence type="ECO:0000313" key="3">
    <source>
        <dbReference type="EMBL" id="KPM05655.1"/>
    </source>
</evidence>
<feature type="compositionally biased region" description="Low complexity" evidence="2">
    <location>
        <begin position="364"/>
        <end position="385"/>
    </location>
</feature>
<dbReference type="CDD" id="cd20159">
    <property type="entry name" value="PWWP_BS69"/>
    <property type="match status" value="1"/>
</dbReference>
<dbReference type="VEuPathDB" id="VectorBase:SSCA001653"/>
<dbReference type="SMART" id="SM00293">
    <property type="entry name" value="PWWP"/>
    <property type="match status" value="1"/>
</dbReference>
<comment type="caution">
    <text evidence="3">The sequence shown here is derived from an EMBL/GenBank/DDBJ whole genome shotgun (WGS) entry which is preliminary data.</text>
</comment>
<feature type="compositionally biased region" description="Acidic residues" evidence="2">
    <location>
        <begin position="237"/>
        <end position="250"/>
    </location>
</feature>
<feature type="region of interest" description="Disordered" evidence="2">
    <location>
        <begin position="428"/>
        <end position="473"/>
    </location>
</feature>
<sequence length="541" mass="62222">MIEATRYELKEMIGCVDCYRNSNKQEDKLWFCWPCDPPHMLVFARQKGYPYWPAKVIYPRKFDEIESCQQLDVRFFGANHERSLIDKSNIKDINSSLIELNITKPLQSLDKALAELRTYRELLENRENKNAKHQNHLIKNGIDNNEQQILLNKDDPFDVKSKKRKKSNQKFEKVANNMKENNITLKKSKAKIEQSEEILVEGDFMTEDSSEDDRTMGVDENHLRRENGHTVLMDVEESDTDVTNEDEDDENGIKLIGNANNGDLEIEKNDKPPPRKRGRPKKTALRFPNQSVPKSSSKSNLKCKKHIKRLGRRIRKRKIIYSPQNGKSISLDQDEILSVKRERKPNKFFSESIVSIPKKRLLTSHSSSSSSTSPLPFTSSASSTTNNHCVQKIQRKKIQKKSIKSPKKSRNIQNEIAISKKESRILSSILSSPPPSRRPLPKPSPSPSQTSLYHNSGCETKTSSPSIKLGRKYQKKLREIERDRQLFKERKKLASNERLLPKHVPPMIATKSVPISTKNSSFDSSKSIPVQFTKVLTFFLP</sequence>
<feature type="compositionally biased region" description="Pro residues" evidence="2">
    <location>
        <begin position="432"/>
        <end position="446"/>
    </location>
</feature>
<dbReference type="Pfam" id="PF00855">
    <property type="entry name" value="PWWP"/>
    <property type="match status" value="1"/>
</dbReference>
<feature type="compositionally biased region" description="Basic residues" evidence="2">
    <location>
        <begin position="393"/>
        <end position="410"/>
    </location>
</feature>
<dbReference type="PANTHER" id="PTHR46379:SF1">
    <property type="entry name" value="ZINC FINGER MYND DOMAIN-CONTAINING PROTEIN 11"/>
    <property type="match status" value="1"/>
</dbReference>
<feature type="region of interest" description="Disordered" evidence="2">
    <location>
        <begin position="364"/>
        <end position="414"/>
    </location>
</feature>
<dbReference type="GO" id="GO:0005634">
    <property type="term" value="C:nucleus"/>
    <property type="evidence" value="ECO:0007669"/>
    <property type="project" value="TreeGrafter"/>
</dbReference>
<feature type="coiled-coil region" evidence="1">
    <location>
        <begin position="106"/>
        <end position="136"/>
    </location>
</feature>
<dbReference type="PROSITE" id="PS50812">
    <property type="entry name" value="PWWP"/>
    <property type="match status" value="1"/>
</dbReference>
<dbReference type="EMBL" id="JXLN01010407">
    <property type="protein sequence ID" value="KPM05655.1"/>
    <property type="molecule type" value="Genomic_DNA"/>
</dbReference>
<dbReference type="InterPro" id="IPR000313">
    <property type="entry name" value="PWWP_dom"/>
</dbReference>
<dbReference type="SUPFAM" id="SSF63748">
    <property type="entry name" value="Tudor/PWWP/MBT"/>
    <property type="match status" value="1"/>
</dbReference>